<keyword evidence="2 6" id="KW-0812">Transmembrane</keyword>
<dbReference type="Proteomes" id="UP000615446">
    <property type="component" value="Unassembled WGS sequence"/>
</dbReference>
<dbReference type="InterPro" id="IPR024862">
    <property type="entry name" value="TRPV"/>
</dbReference>
<evidence type="ECO:0000256" key="3">
    <source>
        <dbReference type="ARBA" id="ARBA00022737"/>
    </source>
</evidence>
<name>A0A8H3L0T7_9GLOM</name>
<accession>A0A8H3L0T7</accession>
<feature type="transmembrane region" description="Helical" evidence="6">
    <location>
        <begin position="966"/>
        <end position="988"/>
    </location>
</feature>
<dbReference type="AlphaFoldDB" id="A0A8H3L0T7"/>
<evidence type="ECO:0000256" key="5">
    <source>
        <dbReference type="ARBA" id="ARBA00023136"/>
    </source>
</evidence>
<evidence type="ECO:0000313" key="9">
    <source>
        <dbReference type="Proteomes" id="UP000615446"/>
    </source>
</evidence>
<dbReference type="InterPro" id="IPR005821">
    <property type="entry name" value="Ion_trans_dom"/>
</dbReference>
<dbReference type="PANTHER" id="PTHR10582">
    <property type="entry name" value="TRANSIENT RECEPTOR POTENTIAL ION CHANNEL PROTEIN"/>
    <property type="match status" value="1"/>
</dbReference>
<evidence type="ECO:0000313" key="8">
    <source>
        <dbReference type="EMBL" id="GES77830.1"/>
    </source>
</evidence>
<dbReference type="GO" id="GO:0005886">
    <property type="term" value="C:plasma membrane"/>
    <property type="evidence" value="ECO:0007669"/>
    <property type="project" value="TreeGrafter"/>
</dbReference>
<protein>
    <recommendedName>
        <fullName evidence="7">Ion transport domain-containing protein</fullName>
    </recommendedName>
</protein>
<feature type="transmembrane region" description="Helical" evidence="6">
    <location>
        <begin position="927"/>
        <end position="946"/>
    </location>
</feature>
<gene>
    <name evidence="8" type="ORF">RCL2_000516300</name>
</gene>
<keyword evidence="3" id="KW-0677">Repeat</keyword>
<reference evidence="8" key="1">
    <citation type="submission" date="2019-10" db="EMBL/GenBank/DDBJ databases">
        <title>Conservation and host-specific expression of non-tandemly repeated heterogenous ribosome RNA gene in arbuscular mycorrhizal fungi.</title>
        <authorList>
            <person name="Maeda T."/>
            <person name="Kobayashi Y."/>
            <person name="Nakagawa T."/>
            <person name="Ezawa T."/>
            <person name="Yamaguchi K."/>
            <person name="Bino T."/>
            <person name="Nishimoto Y."/>
            <person name="Shigenobu S."/>
            <person name="Kawaguchi M."/>
        </authorList>
    </citation>
    <scope>NUCLEOTIDE SEQUENCE</scope>
    <source>
        <strain evidence="8">HR1</strain>
    </source>
</reference>
<feature type="transmembrane region" description="Helical" evidence="6">
    <location>
        <begin position="1073"/>
        <end position="1096"/>
    </location>
</feature>
<comment type="subcellular location">
    <subcellularLocation>
        <location evidence="1">Membrane</location>
        <topology evidence="1">Multi-pass membrane protein</topology>
    </subcellularLocation>
</comment>
<dbReference type="PANTHER" id="PTHR10582:SF2">
    <property type="entry name" value="INACTIVE"/>
    <property type="match status" value="1"/>
</dbReference>
<feature type="transmembrane region" description="Helical" evidence="6">
    <location>
        <begin position="836"/>
        <end position="855"/>
    </location>
</feature>
<dbReference type="GO" id="GO:0005216">
    <property type="term" value="F:monoatomic ion channel activity"/>
    <property type="evidence" value="ECO:0007669"/>
    <property type="project" value="InterPro"/>
</dbReference>
<dbReference type="OrthoDB" id="2431548at2759"/>
<feature type="transmembrane region" description="Helical" evidence="6">
    <location>
        <begin position="867"/>
        <end position="885"/>
    </location>
</feature>
<evidence type="ECO:0000256" key="4">
    <source>
        <dbReference type="ARBA" id="ARBA00022989"/>
    </source>
</evidence>
<dbReference type="EMBL" id="BLAL01000034">
    <property type="protein sequence ID" value="GES77830.1"/>
    <property type="molecule type" value="Genomic_DNA"/>
</dbReference>
<feature type="domain" description="Ion transport" evidence="7">
    <location>
        <begin position="842"/>
        <end position="1101"/>
    </location>
</feature>
<dbReference type="Pfam" id="PF00520">
    <property type="entry name" value="Ion_trans"/>
    <property type="match status" value="1"/>
</dbReference>
<proteinExistence type="predicted"/>
<evidence type="ECO:0000259" key="7">
    <source>
        <dbReference type="Pfam" id="PF00520"/>
    </source>
</evidence>
<comment type="caution">
    <text evidence="8">The sequence shown here is derived from an EMBL/GenBank/DDBJ whole genome shotgun (WGS) entry which is preliminary data.</text>
</comment>
<dbReference type="GO" id="GO:0098703">
    <property type="term" value="P:calcium ion import across plasma membrane"/>
    <property type="evidence" value="ECO:0007669"/>
    <property type="project" value="TreeGrafter"/>
</dbReference>
<evidence type="ECO:0000256" key="1">
    <source>
        <dbReference type="ARBA" id="ARBA00004141"/>
    </source>
</evidence>
<sequence length="1255" mass="148223">MEKEMEVPLIVVEPNDDDTNKENIEINIQRSSRGLENYYYLNNNLPPHNSKKITKIVCSSDTNYVVTFSEEDKSIHGWPIDDEFDDIKEGNSGKELKYNSIFQKDELADLLMVSNDRYALVRISKKEQDEFRIIKLDEKENELFYVKGNPAYDQGTFISSNNDFFIIYKKELEAYIYHTNQVIVNKRETDSDNNRDITTIWKLKSKYKFVFPQQFWQKEIRPPIGFFLTPEKLFLTYKGSNILSQWDLYTMTFEKQYLLELNKRNVHPAVKNDDIFELKQAMVVDGTKKNIMAIHGYSTFNYEHQILVYSMVTEFKISSYTIPSENSTSKISIVGTSKSDGGLLIYGFKNGEEKPEYFLHDLNDLDFYEKAETISNIVPDRVDAQLVVNKELSDKVVIAKDSKLTVFNISERELKMLRDRLKLKKLKKDQADKTFKYYPYPYPSSIVKTILEMFEGLEWNKSADLPAEYTCKELDNIKWNVNHWKKTGKTSVKVSELQYFDNETDKKLYEWKELDEFKYFPPREIFVLACRCIENGDLIMITKQGIRIFTIIQPAKKIKMRYFWDNDHWREVWKSTRKFERPFDFEEVKKELSRKRNRLPSLDFNRLIELYETFYIENNSRIWPFKDLLRIYLHDAPTLAKYGKKILNRAIEAKKGNMVELICNMCKNFLEKDSDNFYLLRIIVKCLPKLQQNYPDIVAEFMAKSSMILDHQCFIVTNSEYNLIHGYSRDVMIYEKNTFWDHYHQIQFFYYRFYNIIKNIIDKISGGEDEEKFGIPVVIFLIPLYKFSSFSTNFDLYYDIYKPKSNAFVDMDYPAFYKEWNAEALLNFKWHTYGKYYYYTHWLWFLIYLLVFAIGTTVSSSILSTEIRYVLLSFSIILGLVFFTFEIRDFIWRPRRYLKNIWNLFDCGAYLFPIVTSMYWLKYGKPPLWLPTFANLLVDLKFLLFFRVFESYGRYFAIMLGVAKHVFSFLVILFIIILSFAHAFFILLSPQQAFDLNTPAVNNDINNPWVLTNQLYQMNPDGSYGQNPVLVQQPSTSTNMFAWFQTSLLAMYLMITGDSSSLSSFSYLDRHSLAILTITFSFFTVIYLMNLFIGLLNNAIDINNDHANYLIEKSRIIAEIELFHLFPHQRRWRTWFPDVIYYEVPVDEVRKQIHLLDSTTQSSSNYSPIISSRLRDIVDVPKSYNQQQQDLLSEFEAINSFLKKINGDGIHRQFSISSIGNSGGTSKPFKSGTLGTPGTREIKTYFSDPDVTYIE</sequence>
<keyword evidence="4 6" id="KW-1133">Transmembrane helix</keyword>
<keyword evidence="5 6" id="KW-0472">Membrane</keyword>
<evidence type="ECO:0000256" key="6">
    <source>
        <dbReference type="SAM" id="Phobius"/>
    </source>
</evidence>
<organism evidence="8 9">
    <name type="scientific">Rhizophagus clarus</name>
    <dbReference type="NCBI Taxonomy" id="94130"/>
    <lineage>
        <taxon>Eukaryota</taxon>
        <taxon>Fungi</taxon>
        <taxon>Fungi incertae sedis</taxon>
        <taxon>Mucoromycota</taxon>
        <taxon>Glomeromycotina</taxon>
        <taxon>Glomeromycetes</taxon>
        <taxon>Glomerales</taxon>
        <taxon>Glomeraceae</taxon>
        <taxon>Rhizophagus</taxon>
    </lineage>
</organism>
<evidence type="ECO:0000256" key="2">
    <source>
        <dbReference type="ARBA" id="ARBA00022692"/>
    </source>
</evidence>